<accession>A0A4R7V410</accession>
<dbReference type="EMBL" id="SOCP01000017">
    <property type="protein sequence ID" value="TDV42645.1"/>
    <property type="molecule type" value="Genomic_DNA"/>
</dbReference>
<name>A0A4R7V410_9PSEU</name>
<dbReference type="InterPro" id="IPR007076">
    <property type="entry name" value="TfoX_N"/>
</dbReference>
<reference evidence="2 3" key="1">
    <citation type="submission" date="2019-03" db="EMBL/GenBank/DDBJ databases">
        <title>Genomic Encyclopedia of Archaeal and Bacterial Type Strains, Phase II (KMG-II): from individual species to whole genera.</title>
        <authorList>
            <person name="Goeker M."/>
        </authorList>
    </citation>
    <scope>NUCLEOTIDE SEQUENCE [LARGE SCALE GENOMIC DNA]</scope>
    <source>
        <strain evidence="2 3">DSM 45499</strain>
    </source>
</reference>
<evidence type="ECO:0000259" key="1">
    <source>
        <dbReference type="Pfam" id="PF04993"/>
    </source>
</evidence>
<dbReference type="AlphaFoldDB" id="A0A4R7V410"/>
<keyword evidence="3" id="KW-1185">Reference proteome</keyword>
<dbReference type="Pfam" id="PF04993">
    <property type="entry name" value="TfoX_N"/>
    <property type="match status" value="1"/>
</dbReference>
<dbReference type="Gene3D" id="3.30.1460.30">
    <property type="entry name" value="YgaC/TfoX-N like chaperone"/>
    <property type="match status" value="1"/>
</dbReference>
<evidence type="ECO:0000313" key="3">
    <source>
        <dbReference type="Proteomes" id="UP000294927"/>
    </source>
</evidence>
<sequence length="118" mass="12673">MAARAIIAAMAYDHELADRIRELVATEKGVDEKRMFGGLSFLVGGNMSVSASGKGGLLVRVDPADVPDLLGDQVHTAVMGGREMRGWLRVDAEAVDDDACLAEWVARSISFVRTLPTK</sequence>
<dbReference type="Proteomes" id="UP000294927">
    <property type="component" value="Unassembled WGS sequence"/>
</dbReference>
<gene>
    <name evidence="2" type="ORF">CLV71_117117</name>
</gene>
<feature type="domain" description="TfoX N-terminal" evidence="1">
    <location>
        <begin position="23"/>
        <end position="111"/>
    </location>
</feature>
<protein>
    <submittedName>
        <fullName evidence="2">TfoX/Sxy family transcriptional regulator of competence genes</fullName>
    </submittedName>
</protein>
<organism evidence="2 3">
    <name type="scientific">Actinophytocola oryzae</name>
    <dbReference type="NCBI Taxonomy" id="502181"/>
    <lineage>
        <taxon>Bacteria</taxon>
        <taxon>Bacillati</taxon>
        <taxon>Actinomycetota</taxon>
        <taxon>Actinomycetes</taxon>
        <taxon>Pseudonocardiales</taxon>
        <taxon>Pseudonocardiaceae</taxon>
    </lineage>
</organism>
<dbReference type="SUPFAM" id="SSF159894">
    <property type="entry name" value="YgaC/TfoX-N like"/>
    <property type="match status" value="1"/>
</dbReference>
<evidence type="ECO:0000313" key="2">
    <source>
        <dbReference type="EMBL" id="TDV42645.1"/>
    </source>
</evidence>
<proteinExistence type="predicted"/>
<comment type="caution">
    <text evidence="2">The sequence shown here is derived from an EMBL/GenBank/DDBJ whole genome shotgun (WGS) entry which is preliminary data.</text>
</comment>